<dbReference type="AlphaFoldDB" id="A0A6C0AHN5"/>
<sequence length="89" mass="10273">MDFATEYDVFVEMNGTWPDLQAKLTGPDADRVGGCLQAYISAHYEKVNTKESFEKLNAEDNNIDRAYQEMRRTRIHEAVLFDELRTLVA</sequence>
<organism evidence="1">
    <name type="scientific">viral metagenome</name>
    <dbReference type="NCBI Taxonomy" id="1070528"/>
    <lineage>
        <taxon>unclassified sequences</taxon>
        <taxon>metagenomes</taxon>
        <taxon>organismal metagenomes</taxon>
    </lineage>
</organism>
<accession>A0A6C0AHN5</accession>
<protein>
    <submittedName>
        <fullName evidence="1">Uncharacterized protein</fullName>
    </submittedName>
</protein>
<proteinExistence type="predicted"/>
<dbReference type="EMBL" id="MN740628">
    <property type="protein sequence ID" value="QHS79289.1"/>
    <property type="molecule type" value="Genomic_DNA"/>
</dbReference>
<reference evidence="1" key="1">
    <citation type="journal article" date="2020" name="Nature">
        <title>Giant virus diversity and host interactions through global metagenomics.</title>
        <authorList>
            <person name="Schulz F."/>
            <person name="Roux S."/>
            <person name="Paez-Espino D."/>
            <person name="Jungbluth S."/>
            <person name="Walsh D.A."/>
            <person name="Denef V.J."/>
            <person name="McMahon K.D."/>
            <person name="Konstantinidis K.T."/>
            <person name="Eloe-Fadrosh E.A."/>
            <person name="Kyrpides N.C."/>
            <person name="Woyke T."/>
        </authorList>
    </citation>
    <scope>NUCLEOTIDE SEQUENCE</scope>
    <source>
        <strain evidence="1">GVMAG-S-1035118-87</strain>
    </source>
</reference>
<evidence type="ECO:0000313" key="1">
    <source>
        <dbReference type="EMBL" id="QHS79289.1"/>
    </source>
</evidence>
<name>A0A6C0AHN5_9ZZZZ</name>